<dbReference type="AlphaFoldDB" id="A0A7S4DFD9"/>
<protein>
    <recommendedName>
        <fullName evidence="1">PH domain-containing protein</fullName>
    </recommendedName>
</protein>
<dbReference type="InterPro" id="IPR001849">
    <property type="entry name" value="PH_domain"/>
</dbReference>
<proteinExistence type="predicted"/>
<evidence type="ECO:0000259" key="1">
    <source>
        <dbReference type="PROSITE" id="PS50003"/>
    </source>
</evidence>
<reference evidence="2" key="1">
    <citation type="submission" date="2021-01" db="EMBL/GenBank/DDBJ databases">
        <authorList>
            <person name="Corre E."/>
            <person name="Pelletier E."/>
            <person name="Niang G."/>
            <person name="Scheremetjew M."/>
            <person name="Finn R."/>
            <person name="Kale V."/>
            <person name="Holt S."/>
            <person name="Cochrane G."/>
            <person name="Meng A."/>
            <person name="Brown T."/>
            <person name="Cohen L."/>
        </authorList>
    </citation>
    <scope>NUCLEOTIDE SEQUENCE</scope>
    <source>
        <strain evidence="2">CCCM811</strain>
    </source>
</reference>
<accession>A0A7S4DFD9</accession>
<gene>
    <name evidence="2" type="ORF">LGLO00237_LOCUS1858</name>
</gene>
<feature type="domain" description="PH" evidence="1">
    <location>
        <begin position="1"/>
        <end position="65"/>
    </location>
</feature>
<sequence>MWGKPNVGKTEWKKGIYKTFTAEEDLKKNPKFEFEIYLEDSSLHVRATDAESFENWMTYLKLLSQEVVSQRASPKSPKTMNMDLDAFLA</sequence>
<dbReference type="PROSITE" id="PS50003">
    <property type="entry name" value="PH_DOMAIN"/>
    <property type="match status" value="1"/>
</dbReference>
<dbReference type="EMBL" id="HBIV01002727">
    <property type="protein sequence ID" value="CAE0646453.1"/>
    <property type="molecule type" value="Transcribed_RNA"/>
</dbReference>
<dbReference type="Gene3D" id="2.30.29.30">
    <property type="entry name" value="Pleckstrin-homology domain (PH domain)/Phosphotyrosine-binding domain (PTB)"/>
    <property type="match status" value="1"/>
</dbReference>
<dbReference type="SUPFAM" id="SSF50729">
    <property type="entry name" value="PH domain-like"/>
    <property type="match status" value="1"/>
</dbReference>
<evidence type="ECO:0000313" key="2">
    <source>
        <dbReference type="EMBL" id="CAE0646453.1"/>
    </source>
</evidence>
<name>A0A7S4DFD9_9EUKA</name>
<dbReference type="InterPro" id="IPR011993">
    <property type="entry name" value="PH-like_dom_sf"/>
</dbReference>
<organism evidence="2">
    <name type="scientific">Lotharella globosa</name>
    <dbReference type="NCBI Taxonomy" id="91324"/>
    <lineage>
        <taxon>Eukaryota</taxon>
        <taxon>Sar</taxon>
        <taxon>Rhizaria</taxon>
        <taxon>Cercozoa</taxon>
        <taxon>Chlorarachniophyceae</taxon>
        <taxon>Lotharella</taxon>
    </lineage>
</organism>